<organism evidence="2 3">
    <name type="scientific">Rhodotorula diobovata</name>
    <dbReference type="NCBI Taxonomy" id="5288"/>
    <lineage>
        <taxon>Eukaryota</taxon>
        <taxon>Fungi</taxon>
        <taxon>Dikarya</taxon>
        <taxon>Basidiomycota</taxon>
        <taxon>Pucciniomycotina</taxon>
        <taxon>Microbotryomycetes</taxon>
        <taxon>Sporidiobolales</taxon>
        <taxon>Sporidiobolaceae</taxon>
        <taxon>Rhodotorula</taxon>
    </lineage>
</organism>
<dbReference type="AlphaFoldDB" id="A0A5C5FND3"/>
<feature type="coiled-coil region" evidence="1">
    <location>
        <begin position="189"/>
        <end position="223"/>
    </location>
</feature>
<proteinExistence type="predicted"/>
<evidence type="ECO:0000313" key="2">
    <source>
        <dbReference type="EMBL" id="TNY17716.1"/>
    </source>
</evidence>
<keyword evidence="3" id="KW-1185">Reference proteome</keyword>
<comment type="caution">
    <text evidence="2">The sequence shown here is derived from an EMBL/GenBank/DDBJ whole genome shotgun (WGS) entry which is preliminary data.</text>
</comment>
<reference evidence="2 3" key="1">
    <citation type="submission" date="2019-03" db="EMBL/GenBank/DDBJ databases">
        <title>Rhodosporidium diobovatum UCD-FST 08-225 genome sequencing, assembly, and annotation.</title>
        <authorList>
            <person name="Fakankun I.U."/>
            <person name="Fristensky B."/>
            <person name="Levin D.B."/>
        </authorList>
    </citation>
    <scope>NUCLEOTIDE SEQUENCE [LARGE SCALE GENOMIC DNA]</scope>
    <source>
        <strain evidence="2 3">UCD-FST 08-225</strain>
    </source>
</reference>
<dbReference type="Proteomes" id="UP000311382">
    <property type="component" value="Unassembled WGS sequence"/>
</dbReference>
<evidence type="ECO:0000256" key="1">
    <source>
        <dbReference type="SAM" id="Coils"/>
    </source>
</evidence>
<protein>
    <submittedName>
        <fullName evidence="2">Uncharacterized protein</fullName>
    </submittedName>
</protein>
<sequence length="451" mass="49673">MASHAVMPYDFEHDSQWRQFSTLYEALKRRQVDVHQGPAVSKEAKERNLATRAHNACIPHALEQAEGEWPAWEPERRQVAVDLLCRAFSKACKNPHDKLDEVRWKNMGEEIWSVWVAGLSPTSHSLAALVTDLFKDLVNLFGGPILAGDAPFTKDRQALNGIRSACRRLQGRDGNPRDKVAAERLVVLRGRLQRLAAALEKRVELANTKREEYLEAVESLQALFAQLVPAGAGSGPGQSHTGSYFAQLPLGQQGAAVGCIRAFLSAACEHRAAHGEPLDPKIFGVNLLNALGVPQLVSEWVIGFNERCRVTLCMDSLSAIHQLYVDHRQAASIISLAEQLSPEGRAEWASLISSVPLNWQCKAVTLCRQLLRNVQSYSTKYGQLPSGETTVRNLATVRANLDHQKTLCAQHTSLQTQGGFGPFSLGSSSRRELMGGGTVSRFFPGARSSRW</sequence>
<dbReference type="EMBL" id="SOZI01000180">
    <property type="protein sequence ID" value="TNY17716.1"/>
    <property type="molecule type" value="Genomic_DNA"/>
</dbReference>
<keyword evidence="1" id="KW-0175">Coiled coil</keyword>
<name>A0A5C5FND3_9BASI</name>
<gene>
    <name evidence="2" type="ORF">DMC30DRAFT_449476</name>
</gene>
<accession>A0A5C5FND3</accession>
<evidence type="ECO:0000313" key="3">
    <source>
        <dbReference type="Proteomes" id="UP000311382"/>
    </source>
</evidence>